<accession>E1TIQ2</accession>
<name>E1TIQ2_BURSG</name>
<sequence length="48" mass="5442">MDGMHNMVNPRLMAARNAMPFRIAGIGNKFQQLSAQRIVLKKHSEMDS</sequence>
<organism evidence="1">
    <name type="scientific">Burkholderia sp. (strain CCGE1003)</name>
    <dbReference type="NCBI Taxonomy" id="640512"/>
    <lineage>
        <taxon>Bacteria</taxon>
        <taxon>Pseudomonadati</taxon>
        <taxon>Pseudomonadota</taxon>
        <taxon>Betaproteobacteria</taxon>
        <taxon>Burkholderiales</taxon>
        <taxon>Burkholderiaceae</taxon>
        <taxon>Burkholderia</taxon>
    </lineage>
</organism>
<dbReference type="AlphaFoldDB" id="E1TIQ2"/>
<protein>
    <submittedName>
        <fullName evidence="1">Uncharacterized protein</fullName>
    </submittedName>
</protein>
<reference evidence="1" key="1">
    <citation type="submission" date="2010-09" db="EMBL/GenBank/DDBJ databases">
        <title>Complete sequence of chromosome2 of Burkholderia sp. CCGE1003.</title>
        <authorList>
            <consortium name="US DOE Joint Genome Institute"/>
            <person name="Lucas S."/>
            <person name="Copeland A."/>
            <person name="Lapidus A."/>
            <person name="Cheng J.-F."/>
            <person name="Bruce D."/>
            <person name="Goodwin L."/>
            <person name="Pitluck S."/>
            <person name="Daligault H."/>
            <person name="Davenport K."/>
            <person name="Detter J.C."/>
            <person name="Han C."/>
            <person name="Tapia R."/>
            <person name="Land M."/>
            <person name="Hauser L."/>
            <person name="Jeffries C."/>
            <person name="Kyrpides N."/>
            <person name="Ivanova N."/>
            <person name="Ovchinnikova G."/>
            <person name="Martinez-Romero E."/>
            <person name="Rogel M.A."/>
            <person name="Auchtung J."/>
            <person name="Tiedje J.M."/>
            <person name="Woyke T."/>
        </authorList>
    </citation>
    <scope>NUCLEOTIDE SEQUENCE</scope>
    <source>
        <strain evidence="1">CCGE1003</strain>
    </source>
</reference>
<dbReference type="EMBL" id="CP002218">
    <property type="protein sequence ID" value="ADN61961.1"/>
    <property type="molecule type" value="Genomic_DNA"/>
</dbReference>
<dbReference type="STRING" id="640512.BC1003_6066"/>
<dbReference type="KEGG" id="bgf:BC1003_6066"/>
<gene>
    <name evidence="1" type="ordered locus">BC1003_6066</name>
</gene>
<dbReference type="HOGENOM" id="CLU_3150513_0_0_4"/>
<evidence type="ECO:0000313" key="1">
    <source>
        <dbReference type="EMBL" id="ADN61961.1"/>
    </source>
</evidence>
<proteinExistence type="predicted"/>